<dbReference type="KEGG" id="vie:OL234_00375"/>
<keyword evidence="3 4" id="KW-0413">Isomerase</keyword>
<dbReference type="FunFam" id="3.30.70.580:FF:000001">
    <property type="entry name" value="tRNA pseudouridine synthase A"/>
    <property type="match status" value="1"/>
</dbReference>
<organism evidence="9 10">
    <name type="scientific">Vagococcus intermedius</name>
    <dbReference type="NCBI Taxonomy" id="2991418"/>
    <lineage>
        <taxon>Bacteria</taxon>
        <taxon>Bacillati</taxon>
        <taxon>Bacillota</taxon>
        <taxon>Bacilli</taxon>
        <taxon>Lactobacillales</taxon>
        <taxon>Enterococcaceae</taxon>
        <taxon>Vagococcus</taxon>
    </lineage>
</organism>
<evidence type="ECO:0000313" key="10">
    <source>
        <dbReference type="Proteomes" id="UP001179647"/>
    </source>
</evidence>
<keyword evidence="10" id="KW-1185">Reference proteome</keyword>
<dbReference type="PIRSF" id="PIRSF001430">
    <property type="entry name" value="tRNA_psdUrid_synth"/>
    <property type="match status" value="1"/>
</dbReference>
<evidence type="ECO:0000256" key="2">
    <source>
        <dbReference type="ARBA" id="ARBA00022694"/>
    </source>
</evidence>
<dbReference type="Gene3D" id="3.30.70.580">
    <property type="entry name" value="Pseudouridine synthase I, catalytic domain, N-terminal subdomain"/>
    <property type="match status" value="1"/>
</dbReference>
<evidence type="ECO:0000256" key="3">
    <source>
        <dbReference type="ARBA" id="ARBA00023235"/>
    </source>
</evidence>
<gene>
    <name evidence="4 9" type="primary">truA</name>
    <name evidence="9" type="ORF">OL234_00375</name>
</gene>
<evidence type="ECO:0000256" key="4">
    <source>
        <dbReference type="HAMAP-Rule" id="MF_00171"/>
    </source>
</evidence>
<evidence type="ECO:0000256" key="7">
    <source>
        <dbReference type="RuleBase" id="RU003792"/>
    </source>
</evidence>
<dbReference type="RefSeq" id="WP_275469202.1">
    <property type="nucleotide sequence ID" value="NZ_CP110232.1"/>
</dbReference>
<feature type="active site" description="Nucleophile" evidence="4 5">
    <location>
        <position position="53"/>
    </location>
</feature>
<evidence type="ECO:0000256" key="5">
    <source>
        <dbReference type="PIRSR" id="PIRSR001430-1"/>
    </source>
</evidence>
<name>A0AAF0CUX3_9ENTE</name>
<comment type="caution">
    <text evidence="4">Lacks conserved residue(s) required for the propagation of feature annotation.</text>
</comment>
<feature type="domain" description="Pseudouridine synthase I TruA alpha/beta" evidence="8">
    <location>
        <begin position="6"/>
        <end position="105"/>
    </location>
</feature>
<dbReference type="InterPro" id="IPR020103">
    <property type="entry name" value="PsdUridine_synth_cat_dom_sf"/>
</dbReference>
<protein>
    <recommendedName>
        <fullName evidence="4">tRNA pseudouridine synthase A</fullName>
        <ecNumber evidence="4">5.4.99.12</ecNumber>
    </recommendedName>
    <alternativeName>
        <fullName evidence="4">tRNA pseudouridine(38-40) synthase</fullName>
    </alternativeName>
    <alternativeName>
        <fullName evidence="4">tRNA pseudouridylate synthase I</fullName>
    </alternativeName>
    <alternativeName>
        <fullName evidence="4">tRNA-uridine isomerase I</fullName>
    </alternativeName>
</protein>
<dbReference type="GO" id="GO:0160147">
    <property type="term" value="F:tRNA pseudouridine(38-40) synthase activity"/>
    <property type="evidence" value="ECO:0007669"/>
    <property type="project" value="UniProtKB-EC"/>
</dbReference>
<evidence type="ECO:0000256" key="1">
    <source>
        <dbReference type="ARBA" id="ARBA00009375"/>
    </source>
</evidence>
<dbReference type="InterPro" id="IPR020094">
    <property type="entry name" value="TruA/RsuA/RluB/E/F_N"/>
</dbReference>
<accession>A0AAF0CUX3</accession>
<evidence type="ECO:0000259" key="8">
    <source>
        <dbReference type="Pfam" id="PF01416"/>
    </source>
</evidence>
<dbReference type="AlphaFoldDB" id="A0AAF0CUX3"/>
<comment type="similarity">
    <text evidence="1 4 7">Belongs to the tRNA pseudouridine synthase TruA family.</text>
</comment>
<comment type="subunit">
    <text evidence="4">Homodimer.</text>
</comment>
<dbReference type="SUPFAM" id="SSF55120">
    <property type="entry name" value="Pseudouridine synthase"/>
    <property type="match status" value="1"/>
</dbReference>
<dbReference type="InterPro" id="IPR020097">
    <property type="entry name" value="PsdUridine_synth_TruA_a/b_dom"/>
</dbReference>
<dbReference type="GO" id="GO:0031119">
    <property type="term" value="P:tRNA pseudouridine synthesis"/>
    <property type="evidence" value="ECO:0007669"/>
    <property type="project" value="UniProtKB-UniRule"/>
</dbReference>
<dbReference type="HAMAP" id="MF_00171">
    <property type="entry name" value="TruA"/>
    <property type="match status" value="1"/>
</dbReference>
<feature type="binding site" evidence="4 6">
    <location>
        <position position="111"/>
    </location>
    <ligand>
        <name>substrate</name>
    </ligand>
</feature>
<sequence>MPRYKAIIAYDGTNYCGFQSQDNGKTVQGEIERTLSKLNNGKRIIVHGSGRTDSGVHAKGQVIHFDLDHFRDEEKFRHALDTQSADDIAVKSVEIVDEAFHARFNAQGKTYHYLVDYGKPKSPFTRFYAAFYPYDLDIKKMQEALDKVVGTHDFSAFCATGTSIENKVRTIYEAKVEEIGQDQLRFTFRGNGFLYKMVRILVGTMLKVGNNRLPVSEIDTILASHNRNLAGPTAHPEGLYLMEVYYEDSKK</sequence>
<dbReference type="CDD" id="cd02570">
    <property type="entry name" value="PseudoU_synth_EcTruA"/>
    <property type="match status" value="1"/>
</dbReference>
<dbReference type="InterPro" id="IPR020095">
    <property type="entry name" value="PsdUridine_synth_TruA_C"/>
</dbReference>
<dbReference type="NCBIfam" id="TIGR00071">
    <property type="entry name" value="hisT_truA"/>
    <property type="match status" value="1"/>
</dbReference>
<feature type="domain" description="Pseudouridine synthase I TruA alpha/beta" evidence="8">
    <location>
        <begin position="145"/>
        <end position="247"/>
    </location>
</feature>
<comment type="function">
    <text evidence="4">Formation of pseudouridine at positions 38, 39 and 40 in the anticodon stem and loop of transfer RNAs.</text>
</comment>
<dbReference type="Gene3D" id="3.30.70.660">
    <property type="entry name" value="Pseudouridine synthase I, catalytic domain, C-terminal subdomain"/>
    <property type="match status" value="1"/>
</dbReference>
<evidence type="ECO:0000256" key="6">
    <source>
        <dbReference type="PIRSR" id="PIRSR001430-2"/>
    </source>
</evidence>
<dbReference type="PANTHER" id="PTHR11142:SF0">
    <property type="entry name" value="TRNA PSEUDOURIDINE SYNTHASE-LIKE 1"/>
    <property type="match status" value="1"/>
</dbReference>
<dbReference type="Proteomes" id="UP001179647">
    <property type="component" value="Chromosome"/>
</dbReference>
<dbReference type="PANTHER" id="PTHR11142">
    <property type="entry name" value="PSEUDOURIDYLATE SYNTHASE"/>
    <property type="match status" value="1"/>
</dbReference>
<proteinExistence type="inferred from homology"/>
<dbReference type="EMBL" id="CP110232">
    <property type="protein sequence ID" value="WEG73404.1"/>
    <property type="molecule type" value="Genomic_DNA"/>
</dbReference>
<dbReference type="InterPro" id="IPR001406">
    <property type="entry name" value="PsdUridine_synth_TruA"/>
</dbReference>
<dbReference type="Pfam" id="PF01416">
    <property type="entry name" value="PseudoU_synth_1"/>
    <property type="match status" value="2"/>
</dbReference>
<reference evidence="9" key="1">
    <citation type="submission" date="2022-10" db="EMBL/GenBank/DDBJ databases">
        <title>Vagococcus sp. isolated from poultry meat.</title>
        <authorList>
            <person name="Johansson P."/>
            <person name="Bjorkroth J."/>
        </authorList>
    </citation>
    <scope>NUCLEOTIDE SEQUENCE</scope>
    <source>
        <strain evidence="9">STAA11</strain>
    </source>
</reference>
<keyword evidence="2 4" id="KW-0819">tRNA processing</keyword>
<dbReference type="EC" id="5.4.99.12" evidence="4"/>
<comment type="catalytic activity">
    <reaction evidence="4 7">
        <text>uridine(38/39/40) in tRNA = pseudouridine(38/39/40) in tRNA</text>
        <dbReference type="Rhea" id="RHEA:22376"/>
        <dbReference type="Rhea" id="RHEA-COMP:10085"/>
        <dbReference type="Rhea" id="RHEA-COMP:10087"/>
        <dbReference type="ChEBI" id="CHEBI:65314"/>
        <dbReference type="ChEBI" id="CHEBI:65315"/>
        <dbReference type="EC" id="5.4.99.12"/>
    </reaction>
</comment>
<evidence type="ECO:0000313" key="9">
    <source>
        <dbReference type="EMBL" id="WEG73404.1"/>
    </source>
</evidence>
<dbReference type="GO" id="GO:0003723">
    <property type="term" value="F:RNA binding"/>
    <property type="evidence" value="ECO:0007669"/>
    <property type="project" value="InterPro"/>
</dbReference>